<evidence type="ECO:0000313" key="2">
    <source>
        <dbReference type="EMBL" id="GAA0151473.1"/>
    </source>
</evidence>
<evidence type="ECO:0008006" key="4">
    <source>
        <dbReference type="Google" id="ProtNLM"/>
    </source>
</evidence>
<dbReference type="Proteomes" id="UP001454036">
    <property type="component" value="Unassembled WGS sequence"/>
</dbReference>
<evidence type="ECO:0000256" key="1">
    <source>
        <dbReference type="SAM" id="SignalP"/>
    </source>
</evidence>
<dbReference type="InterPro" id="IPR052343">
    <property type="entry name" value="Retrotransposon-Effector_Assoc"/>
</dbReference>
<proteinExistence type="predicted"/>
<feature type="signal peptide" evidence="1">
    <location>
        <begin position="1"/>
        <end position="16"/>
    </location>
</feature>
<protein>
    <recommendedName>
        <fullName evidence="4">Reverse transcriptase</fullName>
    </recommendedName>
</protein>
<reference evidence="2 3" key="1">
    <citation type="submission" date="2024-01" db="EMBL/GenBank/DDBJ databases">
        <title>The complete chloroplast genome sequence of Lithospermum erythrorhizon: insights into the phylogenetic relationship among Boraginaceae species and the maternal lineages of purple gromwells.</title>
        <authorList>
            <person name="Okada T."/>
            <person name="Watanabe K."/>
        </authorList>
    </citation>
    <scope>NUCLEOTIDE SEQUENCE [LARGE SCALE GENOMIC DNA]</scope>
</reference>
<dbReference type="EMBL" id="BAABME010033017">
    <property type="protein sequence ID" value="GAA0151473.1"/>
    <property type="molecule type" value="Genomic_DNA"/>
</dbReference>
<dbReference type="PANTHER" id="PTHR46890">
    <property type="entry name" value="NON-LTR RETROLELEMENT REVERSE TRANSCRIPTASE-LIKE PROTEIN-RELATED"/>
    <property type="match status" value="1"/>
</dbReference>
<evidence type="ECO:0000313" key="3">
    <source>
        <dbReference type="Proteomes" id="UP001454036"/>
    </source>
</evidence>
<gene>
    <name evidence="2" type="ORF">LIER_43144</name>
</gene>
<organism evidence="2 3">
    <name type="scientific">Lithospermum erythrorhizon</name>
    <name type="common">Purple gromwell</name>
    <name type="synonym">Lithospermum officinale var. erythrorhizon</name>
    <dbReference type="NCBI Taxonomy" id="34254"/>
    <lineage>
        <taxon>Eukaryota</taxon>
        <taxon>Viridiplantae</taxon>
        <taxon>Streptophyta</taxon>
        <taxon>Embryophyta</taxon>
        <taxon>Tracheophyta</taxon>
        <taxon>Spermatophyta</taxon>
        <taxon>Magnoliopsida</taxon>
        <taxon>eudicotyledons</taxon>
        <taxon>Gunneridae</taxon>
        <taxon>Pentapetalae</taxon>
        <taxon>asterids</taxon>
        <taxon>lamiids</taxon>
        <taxon>Boraginales</taxon>
        <taxon>Boraginaceae</taxon>
        <taxon>Boraginoideae</taxon>
        <taxon>Lithospermeae</taxon>
        <taxon>Lithospermum</taxon>
    </lineage>
</organism>
<dbReference type="PANTHER" id="PTHR46890:SF48">
    <property type="entry name" value="RNA-DIRECTED DNA POLYMERASE"/>
    <property type="match status" value="1"/>
</dbReference>
<comment type="caution">
    <text evidence="2">The sequence shown here is derived from an EMBL/GenBank/DDBJ whole genome shotgun (WGS) entry which is preliminary data.</text>
</comment>
<keyword evidence="3" id="KW-1185">Reference proteome</keyword>
<sequence length="118" mass="13258">MLRLGFCSTFVNWVMCLVSSVSYSFLINGAPKGFVRPTRGIHQGDPLWPYLFLLCAEGLSCMMKDAEERKTLFGIRISRESPSINHILFAVDTMIFSTAGITEGREVKRILEVYESAS</sequence>
<name>A0AAV3PMM5_LITER</name>
<keyword evidence="1" id="KW-0732">Signal</keyword>
<dbReference type="AlphaFoldDB" id="A0AAV3PMM5"/>
<feature type="chain" id="PRO_5043584856" description="Reverse transcriptase" evidence="1">
    <location>
        <begin position="17"/>
        <end position="118"/>
    </location>
</feature>
<accession>A0AAV3PMM5</accession>